<evidence type="ECO:0000313" key="9">
    <source>
        <dbReference type="Proteomes" id="UP000887013"/>
    </source>
</evidence>
<evidence type="ECO:0000259" key="7">
    <source>
        <dbReference type="Pfam" id="PF12832"/>
    </source>
</evidence>
<proteinExistence type="inferred from homology"/>
<feature type="transmembrane region" description="Helical" evidence="6">
    <location>
        <begin position="491"/>
        <end position="510"/>
    </location>
</feature>
<keyword evidence="9" id="KW-1185">Reference proteome</keyword>
<feature type="transmembrane region" description="Helical" evidence="6">
    <location>
        <begin position="67"/>
        <end position="90"/>
    </location>
</feature>
<keyword evidence="5 6" id="KW-0472">Membrane</keyword>
<dbReference type="OrthoDB" id="515887at2759"/>
<protein>
    <submittedName>
        <fullName evidence="8">MFS_1_like domain-containing protein</fullName>
    </submittedName>
</protein>
<keyword evidence="3 6" id="KW-0812">Transmembrane</keyword>
<feature type="transmembrane region" description="Helical" evidence="6">
    <location>
        <begin position="102"/>
        <end position="124"/>
    </location>
</feature>
<reference evidence="8" key="1">
    <citation type="submission" date="2020-08" db="EMBL/GenBank/DDBJ databases">
        <title>Multicomponent nature underlies the extraordinary mechanical properties of spider dragline silk.</title>
        <authorList>
            <person name="Kono N."/>
            <person name="Nakamura H."/>
            <person name="Mori M."/>
            <person name="Yoshida Y."/>
            <person name="Ohtoshi R."/>
            <person name="Malay A.D."/>
            <person name="Moran D.A.P."/>
            <person name="Tomita M."/>
            <person name="Numata K."/>
            <person name="Arakawa K."/>
        </authorList>
    </citation>
    <scope>NUCLEOTIDE SEQUENCE</scope>
</reference>
<dbReference type="InterPro" id="IPR036259">
    <property type="entry name" value="MFS_trans_sf"/>
</dbReference>
<dbReference type="Proteomes" id="UP000887013">
    <property type="component" value="Unassembled WGS sequence"/>
</dbReference>
<sequence>MDSGDQNVNETAVTFLEPHQRKNGTHEKWWHINKKLFRFKLHFFLMGGALSTVLPFVAVFAKNTLGLSATSFGVVMTFQQFFFTLTKPTIGYITDYFNKLKAVIFVLAIGQGLFLFLLLLISPIQKEITAGNRSIHNNLSTIHACNICHKKNDSNTLKIPVNFNDDFATSKIQGEYLHKNDSRAYRLSNTSQDYKITVPFLCHSFEDINFGIFSETIMTRNIISYVNVSSSSNQSYFEISICTDSSKPSHASSVNKCLICCDIENSCFLIYDAMEENTTMLSKNGISDFQTYQFWLFAFLFVGVNVCINGIYTLSDTALCEGVQKNGGEFGKQRLFSCVGWGIGAVIGGFLTDYTNQYKANFVLFALISIIILWNIYKLDFVKPHISKNILKDVGNTMNSREFLSFQLGTIFMGIGLAFTWFYLLWFVTSIGGNRMVCGLVQTVQSFAGDVPFFFFSGWVLKKIGCFDILSLALMACSIRFIWYSQLQNPWMILPMEWAHGFTYGLFYAAMEYFAKKHSKPGTEATTQSVIFVTFDGLGAGIGNIMAGIGFDYLGGRKTFLCAGIFFGCCSLFTFSCTFFNRKRTAVVQNNNGEDM</sequence>
<evidence type="ECO:0000256" key="3">
    <source>
        <dbReference type="ARBA" id="ARBA00022692"/>
    </source>
</evidence>
<feature type="transmembrane region" description="Helical" evidence="6">
    <location>
        <begin position="560"/>
        <end position="580"/>
    </location>
</feature>
<feature type="transmembrane region" description="Helical" evidence="6">
    <location>
        <begin position="292"/>
        <end position="314"/>
    </location>
</feature>
<feature type="transmembrane region" description="Helical" evidence="6">
    <location>
        <begin position="335"/>
        <end position="352"/>
    </location>
</feature>
<organism evidence="8 9">
    <name type="scientific">Nephila pilipes</name>
    <name type="common">Giant wood spider</name>
    <name type="synonym">Nephila maculata</name>
    <dbReference type="NCBI Taxonomy" id="299642"/>
    <lineage>
        <taxon>Eukaryota</taxon>
        <taxon>Metazoa</taxon>
        <taxon>Ecdysozoa</taxon>
        <taxon>Arthropoda</taxon>
        <taxon>Chelicerata</taxon>
        <taxon>Arachnida</taxon>
        <taxon>Araneae</taxon>
        <taxon>Araneomorphae</taxon>
        <taxon>Entelegynae</taxon>
        <taxon>Araneoidea</taxon>
        <taxon>Nephilidae</taxon>
        <taxon>Nephila</taxon>
    </lineage>
</organism>
<dbReference type="SUPFAM" id="SSF103473">
    <property type="entry name" value="MFS general substrate transporter"/>
    <property type="match status" value="1"/>
</dbReference>
<comment type="caution">
    <text evidence="8">The sequence shown here is derived from an EMBL/GenBank/DDBJ whole genome shotgun (WGS) entry which is preliminary data.</text>
</comment>
<comment type="similarity">
    <text evidence="2">Belongs to the major facilitator superfamily. MFSD6 family.</text>
</comment>
<comment type="subcellular location">
    <subcellularLocation>
        <location evidence="1">Membrane</location>
        <topology evidence="1">Multi-pass membrane protein</topology>
    </subcellularLocation>
</comment>
<dbReference type="InterPro" id="IPR024989">
    <property type="entry name" value="MFS_assoc_dom"/>
</dbReference>
<dbReference type="PANTHER" id="PTHR16172">
    <property type="entry name" value="MAJOR FACILITATOR SUPERFAMILY DOMAIN-CONTAINING PROTEIN 6-LIKE"/>
    <property type="match status" value="1"/>
</dbReference>
<feature type="transmembrane region" description="Helical" evidence="6">
    <location>
        <begin position="358"/>
        <end position="377"/>
    </location>
</feature>
<dbReference type="AlphaFoldDB" id="A0A8X6Q968"/>
<feature type="transmembrane region" description="Helical" evidence="6">
    <location>
        <begin position="467"/>
        <end position="485"/>
    </location>
</feature>
<feature type="transmembrane region" description="Helical" evidence="6">
    <location>
        <begin position="41"/>
        <end position="61"/>
    </location>
</feature>
<feature type="transmembrane region" description="Helical" evidence="6">
    <location>
        <begin position="408"/>
        <end position="428"/>
    </location>
</feature>
<evidence type="ECO:0000256" key="5">
    <source>
        <dbReference type="ARBA" id="ARBA00023136"/>
    </source>
</evidence>
<accession>A0A8X6Q968</accession>
<dbReference type="GO" id="GO:0016020">
    <property type="term" value="C:membrane"/>
    <property type="evidence" value="ECO:0007669"/>
    <property type="project" value="UniProtKB-SubCell"/>
</dbReference>
<evidence type="ECO:0000256" key="4">
    <source>
        <dbReference type="ARBA" id="ARBA00022989"/>
    </source>
</evidence>
<feature type="domain" description="Major facilitator superfamily associated" evidence="7">
    <location>
        <begin position="37"/>
        <end position="561"/>
    </location>
</feature>
<name>A0A8X6Q968_NEPPI</name>
<evidence type="ECO:0000256" key="1">
    <source>
        <dbReference type="ARBA" id="ARBA00004141"/>
    </source>
</evidence>
<dbReference type="InterPro" id="IPR051717">
    <property type="entry name" value="MFS_MFSD6"/>
</dbReference>
<dbReference type="EMBL" id="BMAW01124175">
    <property type="protein sequence ID" value="GFU06642.1"/>
    <property type="molecule type" value="Genomic_DNA"/>
</dbReference>
<evidence type="ECO:0000256" key="2">
    <source>
        <dbReference type="ARBA" id="ARBA00005241"/>
    </source>
</evidence>
<keyword evidence="4 6" id="KW-1133">Transmembrane helix</keyword>
<gene>
    <name evidence="8" type="primary">AVEN_231323_1</name>
    <name evidence="8" type="ORF">NPIL_401831</name>
</gene>
<dbReference type="Gene3D" id="1.20.1250.20">
    <property type="entry name" value="MFS general substrate transporter like domains"/>
    <property type="match status" value="3"/>
</dbReference>
<evidence type="ECO:0000313" key="8">
    <source>
        <dbReference type="EMBL" id="GFU06642.1"/>
    </source>
</evidence>
<dbReference type="Pfam" id="PF12832">
    <property type="entry name" value="MFS_1_like"/>
    <property type="match status" value="1"/>
</dbReference>
<dbReference type="PANTHER" id="PTHR16172:SF30">
    <property type="entry name" value="SUGAR BABY, ISOFORM C"/>
    <property type="match status" value="1"/>
</dbReference>
<feature type="transmembrane region" description="Helical" evidence="6">
    <location>
        <begin position="530"/>
        <end position="554"/>
    </location>
</feature>
<evidence type="ECO:0000256" key="6">
    <source>
        <dbReference type="SAM" id="Phobius"/>
    </source>
</evidence>